<dbReference type="AlphaFoldDB" id="A0AAP2RBZ8"/>
<reference evidence="6 7" key="1">
    <citation type="submission" date="2017-11" db="EMBL/GenBank/DDBJ databases">
        <title>Isolation and Characterization of Family Methanocellaceae Species from Potential Methane Hydrate Area Offshore Southwestern Taiwan.</title>
        <authorList>
            <person name="Zhang W.-L."/>
            <person name="Chen W.-C."/>
            <person name="Lai M.-C."/>
            <person name="Chen S.-C."/>
        </authorList>
    </citation>
    <scope>NUCLEOTIDE SEQUENCE [LARGE SCALE GENOMIC DNA]</scope>
    <source>
        <strain evidence="6 7">CWC-04</strain>
    </source>
</reference>
<evidence type="ECO:0000256" key="4">
    <source>
        <dbReference type="HAMAP-Rule" id="MF_01371"/>
    </source>
</evidence>
<dbReference type="NCBIfam" id="NF004711">
    <property type="entry name" value="PRK06049.1"/>
    <property type="match status" value="1"/>
</dbReference>
<dbReference type="Gene3D" id="3.30.1390.20">
    <property type="entry name" value="Ribosomal protein L30, ferredoxin-like fold domain"/>
    <property type="match status" value="1"/>
</dbReference>
<dbReference type="NCBIfam" id="TIGR01309">
    <property type="entry name" value="uL30_arch"/>
    <property type="match status" value="1"/>
</dbReference>
<comment type="subunit">
    <text evidence="4">Part of the 50S ribosomal subunit.</text>
</comment>
<evidence type="ECO:0000313" key="7">
    <source>
        <dbReference type="Proteomes" id="UP001320159"/>
    </source>
</evidence>
<dbReference type="RefSeq" id="WP_230739373.1">
    <property type="nucleotide sequence ID" value="NZ_PGCK01000001.1"/>
</dbReference>
<dbReference type="GO" id="GO:0003735">
    <property type="term" value="F:structural constituent of ribosome"/>
    <property type="evidence" value="ECO:0007669"/>
    <property type="project" value="UniProtKB-UniRule"/>
</dbReference>
<keyword evidence="2 4" id="KW-0689">Ribosomal protein</keyword>
<dbReference type="HAMAP" id="MF_01371_A">
    <property type="entry name" value="Ribosomal_uL30_A"/>
    <property type="match status" value="1"/>
</dbReference>
<dbReference type="PROSITE" id="PS00634">
    <property type="entry name" value="RIBOSOMAL_L30"/>
    <property type="match status" value="1"/>
</dbReference>
<dbReference type="InterPro" id="IPR035808">
    <property type="entry name" value="Ribosomal_uL30_euk_arc"/>
</dbReference>
<comment type="similarity">
    <text evidence="1 4">Belongs to the universal ribosomal protein uL30 family.</text>
</comment>
<dbReference type="InterPro" id="IPR018038">
    <property type="entry name" value="Ribosomal_uL30_CS"/>
</dbReference>
<protein>
    <recommendedName>
        <fullName evidence="4">Large ribosomal subunit protein uL30</fullName>
    </recommendedName>
</protein>
<comment type="caution">
    <text evidence="6">The sequence shown here is derived from an EMBL/GenBank/DDBJ whole genome shotgun (WGS) entry which is preliminary data.</text>
</comment>
<name>A0AAP2RBZ8_9EURY</name>
<dbReference type="PANTHER" id="PTHR11524:SF16">
    <property type="entry name" value="LARGE RIBOSOMAL SUBUNIT PROTEIN UL30"/>
    <property type="match status" value="1"/>
</dbReference>
<dbReference type="GO" id="GO:0022625">
    <property type="term" value="C:cytosolic large ribosomal subunit"/>
    <property type="evidence" value="ECO:0007669"/>
    <property type="project" value="UniProtKB-UniRule"/>
</dbReference>
<dbReference type="SUPFAM" id="SSF55129">
    <property type="entry name" value="Ribosomal protein L30p/L7e"/>
    <property type="match status" value="1"/>
</dbReference>
<keyword evidence="7" id="KW-1185">Reference proteome</keyword>
<evidence type="ECO:0000256" key="3">
    <source>
        <dbReference type="ARBA" id="ARBA00023274"/>
    </source>
</evidence>
<dbReference type="CDD" id="cd01657">
    <property type="entry name" value="Ribosomal_L7_archeal_euk"/>
    <property type="match status" value="1"/>
</dbReference>
<dbReference type="Pfam" id="PF00327">
    <property type="entry name" value="Ribosomal_L30"/>
    <property type="match status" value="1"/>
</dbReference>
<evidence type="ECO:0000313" key="6">
    <source>
        <dbReference type="EMBL" id="MCD1293492.1"/>
    </source>
</evidence>
<sequence>MYAIIRLRGTVNTRPEIKDTLKMLRLNQINHCVVVPETPNYKGMIQVVKDFVAFGPINSEALVTILENRGKLEGGVKLTDEYVAQNSGYKNIAEFAAAVVDGKAKLDDMPNLKPVFRMHPPRKGHSGLKRTYQQGGALGNYGEEISDLIERMR</sequence>
<dbReference type="InterPro" id="IPR005997">
    <property type="entry name" value="Ribosomal_uL30_arc"/>
</dbReference>
<dbReference type="PANTHER" id="PTHR11524">
    <property type="entry name" value="60S RIBOSOMAL PROTEIN L7"/>
    <property type="match status" value="1"/>
</dbReference>
<evidence type="ECO:0000259" key="5">
    <source>
        <dbReference type="Pfam" id="PF00327"/>
    </source>
</evidence>
<accession>A0AAP2RBZ8</accession>
<proteinExistence type="inferred from homology"/>
<feature type="domain" description="Large ribosomal subunit protein uL30-like ferredoxin-like fold" evidence="5">
    <location>
        <begin position="2"/>
        <end position="52"/>
    </location>
</feature>
<dbReference type="Gene3D" id="1.10.15.30">
    <property type="match status" value="1"/>
</dbReference>
<dbReference type="GO" id="GO:0000463">
    <property type="term" value="P:maturation of LSU-rRNA from tricistronic rRNA transcript (SSU-rRNA, 5.8S rRNA, LSU-rRNA)"/>
    <property type="evidence" value="ECO:0007669"/>
    <property type="project" value="TreeGrafter"/>
</dbReference>
<dbReference type="InterPro" id="IPR016082">
    <property type="entry name" value="Ribosomal_uL30_ferredoxin-like"/>
</dbReference>
<dbReference type="InterPro" id="IPR039699">
    <property type="entry name" value="Ribosomal_uL30"/>
</dbReference>
<gene>
    <name evidence="4" type="primary">rpl30</name>
    <name evidence="6" type="ORF">CUJ83_00590</name>
</gene>
<dbReference type="Proteomes" id="UP001320159">
    <property type="component" value="Unassembled WGS sequence"/>
</dbReference>
<dbReference type="EMBL" id="PGCK01000001">
    <property type="protein sequence ID" value="MCD1293492.1"/>
    <property type="molecule type" value="Genomic_DNA"/>
</dbReference>
<dbReference type="InterPro" id="IPR036919">
    <property type="entry name" value="Ribo_uL30_ferredoxin-like_sf"/>
</dbReference>
<dbReference type="GO" id="GO:0006412">
    <property type="term" value="P:translation"/>
    <property type="evidence" value="ECO:0007669"/>
    <property type="project" value="UniProtKB-UniRule"/>
</dbReference>
<organism evidence="6 7">
    <name type="scientific">Methanooceanicella nereidis</name>
    <dbReference type="NCBI Taxonomy" id="2052831"/>
    <lineage>
        <taxon>Archaea</taxon>
        <taxon>Methanobacteriati</taxon>
        <taxon>Methanobacteriota</taxon>
        <taxon>Stenosarchaea group</taxon>
        <taxon>Methanomicrobia</taxon>
        <taxon>Methanocellales</taxon>
        <taxon>Methanocellaceae</taxon>
        <taxon>Methanooceanicella</taxon>
    </lineage>
</organism>
<keyword evidence="3 4" id="KW-0687">Ribonucleoprotein</keyword>
<evidence type="ECO:0000256" key="2">
    <source>
        <dbReference type="ARBA" id="ARBA00022980"/>
    </source>
</evidence>
<dbReference type="GO" id="GO:0003723">
    <property type="term" value="F:RNA binding"/>
    <property type="evidence" value="ECO:0007669"/>
    <property type="project" value="TreeGrafter"/>
</dbReference>
<evidence type="ECO:0000256" key="1">
    <source>
        <dbReference type="ARBA" id="ARBA00007594"/>
    </source>
</evidence>